<name>A0A7V4UE84_CALAY</name>
<dbReference type="EMBL" id="DRQG01000098">
    <property type="protein sequence ID" value="HGY56137.1"/>
    <property type="molecule type" value="Genomic_DNA"/>
</dbReference>
<evidence type="ECO:0008006" key="3">
    <source>
        <dbReference type="Google" id="ProtNLM"/>
    </source>
</evidence>
<gene>
    <name evidence="2" type="ORF">ENK44_10565</name>
</gene>
<dbReference type="Proteomes" id="UP000885779">
    <property type="component" value="Unassembled WGS sequence"/>
</dbReference>
<comment type="caution">
    <text evidence="2">The sequence shown here is derived from an EMBL/GenBank/DDBJ whole genome shotgun (WGS) entry which is preliminary data.</text>
</comment>
<proteinExistence type="predicted"/>
<feature type="transmembrane region" description="Helical" evidence="1">
    <location>
        <begin position="43"/>
        <end position="70"/>
    </location>
</feature>
<keyword evidence="1" id="KW-1133">Transmembrane helix</keyword>
<feature type="transmembrane region" description="Helical" evidence="1">
    <location>
        <begin position="12"/>
        <end position="31"/>
    </location>
</feature>
<dbReference type="SUPFAM" id="SSF55729">
    <property type="entry name" value="Acyl-CoA N-acyltransferases (Nat)"/>
    <property type="match status" value="1"/>
</dbReference>
<evidence type="ECO:0000313" key="2">
    <source>
        <dbReference type="EMBL" id="HGY56137.1"/>
    </source>
</evidence>
<reference evidence="2" key="1">
    <citation type="journal article" date="2020" name="mSystems">
        <title>Genome- and Community-Level Interaction Insights into Carbon Utilization and Element Cycling Functions of Hydrothermarchaeota in Hydrothermal Sediment.</title>
        <authorList>
            <person name="Zhou Z."/>
            <person name="Liu Y."/>
            <person name="Xu W."/>
            <person name="Pan J."/>
            <person name="Luo Z.H."/>
            <person name="Li M."/>
        </authorList>
    </citation>
    <scope>NUCLEOTIDE SEQUENCE [LARGE SCALE GENOMIC DNA]</scope>
    <source>
        <strain evidence="2">HyVt-577</strain>
    </source>
</reference>
<evidence type="ECO:0000256" key="1">
    <source>
        <dbReference type="SAM" id="Phobius"/>
    </source>
</evidence>
<sequence length="216" mass="25914">MDILNNWKEIIGYIGTVLIAASLMMNSIGKLRKVNLAGASTFAFYGLLVSAYPVFVLNSFISAVDIFYLIRMKMEKDFFELFRIYRSNNPFLVRFVEFYRDDIVRFFPQFRLEPHKEDYIIIFILRNMMPVGLFIARPIEDNNLQICLDYVIPRYRDLKSAHYFYRRSHNIFDELNCQYFYVYSEVKKHITYLKKVGFTPAEEKGSGWYRRKVHYE</sequence>
<keyword evidence="1" id="KW-0812">Transmembrane</keyword>
<dbReference type="InterPro" id="IPR016181">
    <property type="entry name" value="Acyl_CoA_acyltransferase"/>
</dbReference>
<dbReference type="AlphaFoldDB" id="A0A7V4UE84"/>
<accession>A0A7V4UE84</accession>
<organism evidence="2">
    <name type="scientific">Caldithrix abyssi</name>
    <dbReference type="NCBI Taxonomy" id="187145"/>
    <lineage>
        <taxon>Bacteria</taxon>
        <taxon>Pseudomonadati</taxon>
        <taxon>Calditrichota</taxon>
        <taxon>Calditrichia</taxon>
        <taxon>Calditrichales</taxon>
        <taxon>Calditrichaceae</taxon>
        <taxon>Caldithrix</taxon>
    </lineage>
</organism>
<protein>
    <recommendedName>
        <fullName evidence="3">N-acetyltransferase domain-containing protein</fullName>
    </recommendedName>
</protein>
<keyword evidence="1" id="KW-0472">Membrane</keyword>